<keyword evidence="3" id="KW-1185">Reference proteome</keyword>
<organism evidence="2 3">
    <name type="scientific">Phytophthora megakarya</name>
    <dbReference type="NCBI Taxonomy" id="4795"/>
    <lineage>
        <taxon>Eukaryota</taxon>
        <taxon>Sar</taxon>
        <taxon>Stramenopiles</taxon>
        <taxon>Oomycota</taxon>
        <taxon>Peronosporomycetes</taxon>
        <taxon>Peronosporales</taxon>
        <taxon>Peronosporaceae</taxon>
        <taxon>Phytophthora</taxon>
    </lineage>
</organism>
<evidence type="ECO:0000313" key="2">
    <source>
        <dbReference type="EMBL" id="OWY94809.1"/>
    </source>
</evidence>
<protein>
    <submittedName>
        <fullName evidence="2">Uncharacterized protein</fullName>
    </submittedName>
</protein>
<evidence type="ECO:0000256" key="1">
    <source>
        <dbReference type="SAM" id="MobiDB-lite"/>
    </source>
</evidence>
<feature type="compositionally biased region" description="Polar residues" evidence="1">
    <location>
        <begin position="44"/>
        <end position="58"/>
    </location>
</feature>
<name>A0A225URP4_9STRA</name>
<proteinExistence type="predicted"/>
<sequence length="119" mass="13244">MRSDEPYGAQAVGRPTEDLWVARVSIAPKKTITCNARVLDPKDQTNGTDGNGIPQGQTRVGPFDERVGRDSSVLQTLLCVLWIPRGKLPREVGYVRLDSSKYNEWQVLAYVEGLDETLL</sequence>
<reference evidence="3" key="1">
    <citation type="submission" date="2017-03" db="EMBL/GenBank/DDBJ databases">
        <title>Phytopthora megakarya and P. palmivora, two closely related causual agents of cacao black pod achieved similar genome size and gene model numbers by different mechanisms.</title>
        <authorList>
            <person name="Ali S."/>
            <person name="Shao J."/>
            <person name="Larry D.J."/>
            <person name="Kronmiller B."/>
            <person name="Shen D."/>
            <person name="Strem M.D."/>
            <person name="Melnick R.L."/>
            <person name="Guiltinan M.J."/>
            <person name="Tyler B.M."/>
            <person name="Meinhardt L.W."/>
            <person name="Bailey B.A."/>
        </authorList>
    </citation>
    <scope>NUCLEOTIDE SEQUENCE [LARGE SCALE GENOMIC DNA]</scope>
    <source>
        <strain evidence="3">zdho120</strain>
    </source>
</reference>
<evidence type="ECO:0000313" key="3">
    <source>
        <dbReference type="Proteomes" id="UP000198211"/>
    </source>
</evidence>
<comment type="caution">
    <text evidence="2">The sequence shown here is derived from an EMBL/GenBank/DDBJ whole genome shotgun (WGS) entry which is preliminary data.</text>
</comment>
<dbReference type="Proteomes" id="UP000198211">
    <property type="component" value="Unassembled WGS sequence"/>
</dbReference>
<gene>
    <name evidence="2" type="ORF">PHMEG_00035354</name>
</gene>
<accession>A0A225URP4</accession>
<dbReference type="AlphaFoldDB" id="A0A225URP4"/>
<feature type="region of interest" description="Disordered" evidence="1">
    <location>
        <begin position="39"/>
        <end position="62"/>
    </location>
</feature>
<dbReference type="EMBL" id="NBNE01013804">
    <property type="protein sequence ID" value="OWY94809.1"/>
    <property type="molecule type" value="Genomic_DNA"/>
</dbReference>